<dbReference type="GO" id="GO:0005524">
    <property type="term" value="F:ATP binding"/>
    <property type="evidence" value="ECO:0007669"/>
    <property type="project" value="UniProtKB-KW"/>
</dbReference>
<evidence type="ECO:0000256" key="4">
    <source>
        <dbReference type="ARBA" id="ARBA00022553"/>
    </source>
</evidence>
<dbReference type="Pfam" id="PF01627">
    <property type="entry name" value="Hpt"/>
    <property type="match status" value="1"/>
</dbReference>
<keyword evidence="4 8" id="KW-0597">Phosphoprotein</keyword>
<dbReference type="InterPro" id="IPR036641">
    <property type="entry name" value="HPT_dom_sf"/>
</dbReference>
<dbReference type="PROSITE" id="PS50894">
    <property type="entry name" value="HPT"/>
    <property type="match status" value="1"/>
</dbReference>
<evidence type="ECO:0000313" key="14">
    <source>
        <dbReference type="Proteomes" id="UP000243333"/>
    </source>
</evidence>
<reference evidence="14" key="1">
    <citation type="submission" date="2016-10" db="EMBL/GenBank/DDBJ databases">
        <authorList>
            <person name="Varghese N."/>
            <person name="Submissions S."/>
        </authorList>
    </citation>
    <scope>NUCLEOTIDE SEQUENCE [LARGE SCALE GENOMIC DNA]</scope>
    <source>
        <strain evidence="14">DSM 23256</strain>
    </source>
</reference>
<feature type="modified residue" description="Phosphohistidine" evidence="8">
    <location>
        <position position="51"/>
    </location>
</feature>
<protein>
    <recommendedName>
        <fullName evidence="2">histidine kinase</fullName>
        <ecNumber evidence="2">2.7.13.3</ecNumber>
    </recommendedName>
</protein>
<accession>A0A1G7JTV6</accession>
<dbReference type="SMART" id="SM00073">
    <property type="entry name" value="HPT"/>
    <property type="match status" value="1"/>
</dbReference>
<dbReference type="SUPFAM" id="SSF47226">
    <property type="entry name" value="Histidine-containing phosphotransfer domain, HPT domain"/>
    <property type="match status" value="2"/>
</dbReference>
<evidence type="ECO:0000259" key="12">
    <source>
        <dbReference type="PROSITE" id="PS50894"/>
    </source>
</evidence>
<evidence type="ECO:0000256" key="3">
    <source>
        <dbReference type="ARBA" id="ARBA00022500"/>
    </source>
</evidence>
<dbReference type="InterPro" id="IPR037006">
    <property type="entry name" value="CheA-like_homodim_sf"/>
</dbReference>
<proteinExistence type="predicted"/>
<organism evidence="13 14">
    <name type="scientific">Sporolituus thermophilus DSM 23256</name>
    <dbReference type="NCBI Taxonomy" id="1123285"/>
    <lineage>
        <taxon>Bacteria</taxon>
        <taxon>Bacillati</taxon>
        <taxon>Bacillota</taxon>
        <taxon>Negativicutes</taxon>
        <taxon>Selenomonadales</taxon>
        <taxon>Sporomusaceae</taxon>
        <taxon>Sporolituus</taxon>
    </lineage>
</organism>
<dbReference type="CDD" id="cd00088">
    <property type="entry name" value="HPT"/>
    <property type="match status" value="1"/>
</dbReference>
<gene>
    <name evidence="13" type="ORF">SAMN05660235_01050</name>
</gene>
<feature type="domain" description="CheW-like" evidence="11">
    <location>
        <begin position="602"/>
        <end position="741"/>
    </location>
</feature>
<dbReference type="InterPro" id="IPR036097">
    <property type="entry name" value="HisK_dim/P_sf"/>
</dbReference>
<dbReference type="RefSeq" id="WP_093688788.1">
    <property type="nucleotide sequence ID" value="NZ_FNBU01000006.1"/>
</dbReference>
<dbReference type="Gene3D" id="1.20.120.160">
    <property type="entry name" value="HPT domain"/>
    <property type="match status" value="2"/>
</dbReference>
<dbReference type="FunFam" id="3.30.565.10:FF:000016">
    <property type="entry name" value="Chemotaxis protein CheA, putative"/>
    <property type="match status" value="1"/>
</dbReference>
<evidence type="ECO:0000256" key="2">
    <source>
        <dbReference type="ARBA" id="ARBA00012438"/>
    </source>
</evidence>
<dbReference type="Pfam" id="PF01584">
    <property type="entry name" value="CheW"/>
    <property type="match status" value="1"/>
</dbReference>
<dbReference type="PANTHER" id="PTHR43395:SF1">
    <property type="entry name" value="CHEMOTAXIS PROTEIN CHEA"/>
    <property type="match status" value="1"/>
</dbReference>
<dbReference type="GO" id="GO:0000155">
    <property type="term" value="F:phosphorelay sensor kinase activity"/>
    <property type="evidence" value="ECO:0007669"/>
    <property type="project" value="InterPro"/>
</dbReference>
<dbReference type="Pfam" id="PF02518">
    <property type="entry name" value="HATPase_c"/>
    <property type="match status" value="1"/>
</dbReference>
<dbReference type="PANTHER" id="PTHR43395">
    <property type="entry name" value="SENSOR HISTIDINE KINASE CHEA"/>
    <property type="match status" value="1"/>
</dbReference>
<dbReference type="InterPro" id="IPR051315">
    <property type="entry name" value="Bact_Chemotaxis_CheA"/>
</dbReference>
<dbReference type="AlphaFoldDB" id="A0A1G7JTV6"/>
<keyword evidence="6 13" id="KW-0418">Kinase</keyword>
<evidence type="ECO:0000256" key="7">
    <source>
        <dbReference type="ARBA" id="ARBA00023012"/>
    </source>
</evidence>
<evidence type="ECO:0000256" key="8">
    <source>
        <dbReference type="PROSITE-ProRule" id="PRU00110"/>
    </source>
</evidence>
<dbReference type="GO" id="GO:0006935">
    <property type="term" value="P:chemotaxis"/>
    <property type="evidence" value="ECO:0007669"/>
    <property type="project" value="UniProtKB-KW"/>
</dbReference>
<dbReference type="SUPFAM" id="SSF55874">
    <property type="entry name" value="ATPase domain of HSP90 chaperone/DNA topoisomerase II/histidine kinase"/>
    <property type="match status" value="1"/>
</dbReference>
<dbReference type="OrthoDB" id="9803176at2"/>
<dbReference type="InterPro" id="IPR002545">
    <property type="entry name" value="CheW-lke_dom"/>
</dbReference>
<evidence type="ECO:0000313" key="13">
    <source>
        <dbReference type="EMBL" id="SDF28370.1"/>
    </source>
</evidence>
<dbReference type="Gene3D" id="3.30.565.10">
    <property type="entry name" value="Histidine kinase-like ATPase, C-terminal domain"/>
    <property type="match status" value="1"/>
</dbReference>
<dbReference type="InterPro" id="IPR003594">
    <property type="entry name" value="HATPase_dom"/>
</dbReference>
<sequence>MYRIAADDIEMLQSFVEESTEYLAAIEAALLELETGADKVGLLNEVFRHVHTIKGLSKFVEIHEVSDFTHKIESLLDALRKGKAALTPAIVTFLLESCDVLGMMLTSLRQAYEQHGGGDLNIGSVSPAQVQELIESVERILTAGVSPEPEPAATAQAGITASELQSLAIAWEKLSGDTVLEEFLPEAEEHLEYIVQTVLPALDGGQEADGAQVAELFRRIHTVKGLLGLVGSAQDADNSLFAAVKELIGIFQELEEIVGRVQAKAIDMSGRVIDLCYAAMDCLQIFIQKAHNREAVDLAALVAPWRQIDRRRADAESDGGTAVETAPLDSQAGKKRQEGASSGSTTIRVSEEKVNKLMSVTGELAASKNFLAGLAKKLALKYNLPNLAREVREQAQWLGRLTDELEDAVMSMRMVEIKSLFQKFPRVIRDIALRSGKQIALRMEGEDTELDKKIIEQIADPLMHIIRNAADHGIESIAEREAAGKPREGIIILRAYNKGKYIVIEVEDDGRGMDPEKIKAKAVEKGIVSAEQAAAMSEKQALQFVFLPGFSTAKSVTEISGRGVGMDVVKSQVTALKGAVFIDSVVGKGSKISLQLPLTLVVSRGLLVEAGGEALIFPLENVLETIKLEKAKTIQCKGYWLCHHRGRILAIMGLDSLIGLAADNVTPNGRDGERIPVVVVTNGQNDLGIIVDKFISEQDVLVKSLPECMAHTIGISGAAILGDGRVALVVNVPDIMAQAGIGVEE</sequence>
<evidence type="ECO:0000259" key="10">
    <source>
        <dbReference type="PROSITE" id="PS50109"/>
    </source>
</evidence>
<feature type="domain" description="HPt" evidence="12">
    <location>
        <begin position="4"/>
        <end position="108"/>
    </location>
</feature>
<dbReference type="EMBL" id="FNBU01000006">
    <property type="protein sequence ID" value="SDF28370.1"/>
    <property type="molecule type" value="Genomic_DNA"/>
</dbReference>
<dbReference type="CDD" id="cd16916">
    <property type="entry name" value="HATPase_CheA-like"/>
    <property type="match status" value="1"/>
</dbReference>
<dbReference type="InterPro" id="IPR008207">
    <property type="entry name" value="Sig_transdc_His_kin_Hpt_dom"/>
</dbReference>
<dbReference type="Proteomes" id="UP000243333">
    <property type="component" value="Unassembled WGS sequence"/>
</dbReference>
<dbReference type="PROSITE" id="PS50851">
    <property type="entry name" value="CHEW"/>
    <property type="match status" value="1"/>
</dbReference>
<keyword evidence="7" id="KW-0902">Two-component regulatory system</keyword>
<name>A0A1G7JTV6_9FIRM</name>
<evidence type="ECO:0000259" key="11">
    <source>
        <dbReference type="PROSITE" id="PS50851"/>
    </source>
</evidence>
<feature type="region of interest" description="Disordered" evidence="9">
    <location>
        <begin position="313"/>
        <end position="346"/>
    </location>
</feature>
<evidence type="ECO:0000256" key="6">
    <source>
        <dbReference type="ARBA" id="ARBA00022777"/>
    </source>
</evidence>
<comment type="catalytic activity">
    <reaction evidence="1">
        <text>ATP + protein L-histidine = ADP + protein N-phospho-L-histidine.</text>
        <dbReference type="EC" id="2.7.13.3"/>
    </reaction>
</comment>
<dbReference type="InterPro" id="IPR005467">
    <property type="entry name" value="His_kinase_dom"/>
</dbReference>
<dbReference type="Gene3D" id="2.30.30.40">
    <property type="entry name" value="SH3 Domains"/>
    <property type="match status" value="1"/>
</dbReference>
<dbReference type="InterPro" id="IPR036061">
    <property type="entry name" value="CheW-like_dom_sf"/>
</dbReference>
<dbReference type="SMART" id="SM01231">
    <property type="entry name" value="H-kinase_dim"/>
    <property type="match status" value="1"/>
</dbReference>
<dbReference type="SMART" id="SM00260">
    <property type="entry name" value="CheW"/>
    <property type="match status" value="1"/>
</dbReference>
<dbReference type="STRING" id="1123285.SAMN05660235_01050"/>
<dbReference type="Pfam" id="PF02895">
    <property type="entry name" value="H-kinase_dim"/>
    <property type="match status" value="1"/>
</dbReference>
<dbReference type="InterPro" id="IPR036890">
    <property type="entry name" value="HATPase_C_sf"/>
</dbReference>
<dbReference type="PRINTS" id="PR00344">
    <property type="entry name" value="BCTRLSENSOR"/>
</dbReference>
<keyword evidence="3" id="KW-0145">Chemotaxis</keyword>
<keyword evidence="14" id="KW-1185">Reference proteome</keyword>
<keyword evidence="5" id="KW-0808">Transferase</keyword>
<dbReference type="SUPFAM" id="SSF50341">
    <property type="entry name" value="CheW-like"/>
    <property type="match status" value="1"/>
</dbReference>
<evidence type="ECO:0000256" key="1">
    <source>
        <dbReference type="ARBA" id="ARBA00000085"/>
    </source>
</evidence>
<dbReference type="SUPFAM" id="SSF47384">
    <property type="entry name" value="Homodimeric domain of signal transducing histidine kinase"/>
    <property type="match status" value="1"/>
</dbReference>
<evidence type="ECO:0000256" key="9">
    <source>
        <dbReference type="SAM" id="MobiDB-lite"/>
    </source>
</evidence>
<dbReference type="InterPro" id="IPR004358">
    <property type="entry name" value="Sig_transdc_His_kin-like_C"/>
</dbReference>
<feature type="domain" description="Histidine kinase" evidence="10">
    <location>
        <begin position="359"/>
        <end position="600"/>
    </location>
</feature>
<evidence type="ECO:0000256" key="5">
    <source>
        <dbReference type="ARBA" id="ARBA00022679"/>
    </source>
</evidence>
<dbReference type="PROSITE" id="PS50109">
    <property type="entry name" value="HIS_KIN"/>
    <property type="match status" value="1"/>
</dbReference>
<dbReference type="EC" id="2.7.13.3" evidence="2"/>
<dbReference type="GO" id="GO:0005737">
    <property type="term" value="C:cytoplasm"/>
    <property type="evidence" value="ECO:0007669"/>
    <property type="project" value="InterPro"/>
</dbReference>
<dbReference type="SMART" id="SM00387">
    <property type="entry name" value="HATPase_c"/>
    <property type="match status" value="1"/>
</dbReference>
<dbReference type="InterPro" id="IPR004105">
    <property type="entry name" value="CheA-like_dim"/>
</dbReference>
<dbReference type="Gene3D" id="1.10.287.560">
    <property type="entry name" value="Histidine kinase CheA-like, homodimeric domain"/>
    <property type="match status" value="1"/>
</dbReference>